<dbReference type="GeneID" id="63840298"/>
<dbReference type="RefSeq" id="XP_040777961.1">
    <property type="nucleotide sequence ID" value="XM_040923169.1"/>
</dbReference>
<evidence type="ECO:0000313" key="2">
    <source>
        <dbReference type="EMBL" id="KAF3767000.1"/>
    </source>
</evidence>
<name>A0A9P5CRE1_CRYP1</name>
<reference evidence="2" key="1">
    <citation type="journal article" date="2020" name="Phytopathology">
        <title>Genome sequence of the chestnut blight fungus Cryphonectria parasitica EP155: A fundamental resource for an archetypical invasive plant pathogen.</title>
        <authorList>
            <person name="Crouch J.A."/>
            <person name="Dawe A."/>
            <person name="Aerts A."/>
            <person name="Barry K."/>
            <person name="Churchill A.C.L."/>
            <person name="Grimwood J."/>
            <person name="Hillman B."/>
            <person name="Milgroom M.G."/>
            <person name="Pangilinan J."/>
            <person name="Smith M."/>
            <person name="Salamov A."/>
            <person name="Schmutz J."/>
            <person name="Yadav J."/>
            <person name="Grigoriev I.V."/>
            <person name="Nuss D."/>
        </authorList>
    </citation>
    <scope>NUCLEOTIDE SEQUENCE</scope>
    <source>
        <strain evidence="2">EP155</strain>
    </source>
</reference>
<feature type="domain" description="SUN" evidence="1">
    <location>
        <begin position="1"/>
        <end position="107"/>
    </location>
</feature>
<dbReference type="Proteomes" id="UP000803844">
    <property type="component" value="Unassembled WGS sequence"/>
</dbReference>
<sequence length="116" mass="13567">MPKDIEVWIRAPTDKRSRTLQDWSSQRWGSALRGPDSNRLRQRGFVKVAEFQYDNSVTKGESQIFRLPEELLNMDAQTRQVLVRAKTNYGAKDHTCFYRLQLWGDEGGNRDMSMVE</sequence>
<protein>
    <recommendedName>
        <fullName evidence="1">SUN domain-containing protein</fullName>
    </recommendedName>
</protein>
<proteinExistence type="predicted"/>
<dbReference type="PROSITE" id="PS51469">
    <property type="entry name" value="SUN"/>
    <property type="match status" value="1"/>
</dbReference>
<dbReference type="Gene3D" id="2.60.120.260">
    <property type="entry name" value="Galactose-binding domain-like"/>
    <property type="match status" value="1"/>
</dbReference>
<comment type="caution">
    <text evidence="2">The sequence shown here is derived from an EMBL/GenBank/DDBJ whole genome shotgun (WGS) entry which is preliminary data.</text>
</comment>
<dbReference type="InterPro" id="IPR012919">
    <property type="entry name" value="SUN_dom"/>
</dbReference>
<dbReference type="EMBL" id="MU032346">
    <property type="protein sequence ID" value="KAF3767000.1"/>
    <property type="molecule type" value="Genomic_DNA"/>
</dbReference>
<gene>
    <name evidence="2" type="ORF">M406DRAFT_355430</name>
</gene>
<accession>A0A9P5CRE1</accession>
<dbReference type="Pfam" id="PF07738">
    <property type="entry name" value="Sad1_UNC"/>
    <property type="match status" value="1"/>
</dbReference>
<evidence type="ECO:0000259" key="1">
    <source>
        <dbReference type="PROSITE" id="PS51469"/>
    </source>
</evidence>
<keyword evidence="3" id="KW-1185">Reference proteome</keyword>
<organism evidence="2 3">
    <name type="scientific">Cryphonectria parasitica (strain ATCC 38755 / EP155)</name>
    <dbReference type="NCBI Taxonomy" id="660469"/>
    <lineage>
        <taxon>Eukaryota</taxon>
        <taxon>Fungi</taxon>
        <taxon>Dikarya</taxon>
        <taxon>Ascomycota</taxon>
        <taxon>Pezizomycotina</taxon>
        <taxon>Sordariomycetes</taxon>
        <taxon>Sordariomycetidae</taxon>
        <taxon>Diaporthales</taxon>
        <taxon>Cryphonectriaceae</taxon>
        <taxon>Cryphonectria-Endothia species complex</taxon>
        <taxon>Cryphonectria</taxon>
    </lineage>
</organism>
<dbReference type="OrthoDB" id="342281at2759"/>
<evidence type="ECO:0000313" key="3">
    <source>
        <dbReference type="Proteomes" id="UP000803844"/>
    </source>
</evidence>
<dbReference type="AlphaFoldDB" id="A0A9P5CRE1"/>